<reference evidence="2" key="1">
    <citation type="submission" date="2016-06" db="EMBL/GenBank/DDBJ databases">
        <authorList>
            <person name="Varghese N."/>
        </authorList>
    </citation>
    <scope>NUCLEOTIDE SEQUENCE [LARGE SCALE GENOMIC DNA]</scope>
    <source>
        <strain evidence="2">DSM 45344</strain>
    </source>
</reference>
<keyword evidence="2" id="KW-1185">Reference proteome</keyword>
<evidence type="ECO:0000313" key="2">
    <source>
        <dbReference type="Proteomes" id="UP000199393"/>
    </source>
</evidence>
<dbReference type="PATRIC" id="fig|307121.4.peg.2584"/>
<gene>
    <name evidence="1" type="ORF">GA0070620_2518</name>
</gene>
<sequence>MTEVLRVEDLRRVCGMLLDAVEERFGAEIDLSGVGVDHYWNVDLRSAFEMAEDPAVGIDVGQSSDDVAELHALLRRPADDVPVVWHDLQHLAGVLRLLAYLDLPADS</sequence>
<organism evidence="1 2">
    <name type="scientific">Micromonospora krabiensis</name>
    <dbReference type="NCBI Taxonomy" id="307121"/>
    <lineage>
        <taxon>Bacteria</taxon>
        <taxon>Bacillati</taxon>
        <taxon>Actinomycetota</taxon>
        <taxon>Actinomycetes</taxon>
        <taxon>Micromonosporales</taxon>
        <taxon>Micromonosporaceae</taxon>
        <taxon>Micromonospora</taxon>
    </lineage>
</organism>
<evidence type="ECO:0000313" key="1">
    <source>
        <dbReference type="EMBL" id="SBV27018.1"/>
    </source>
</evidence>
<dbReference type="Proteomes" id="UP000199393">
    <property type="component" value="Chromosome I"/>
</dbReference>
<dbReference type="RefSeq" id="WP_231922353.1">
    <property type="nucleotide sequence ID" value="NZ_JBHRWG010000006.1"/>
</dbReference>
<protein>
    <submittedName>
        <fullName evidence="1">Uncharacterized protein</fullName>
    </submittedName>
</protein>
<name>A0A1C3N371_9ACTN</name>
<proteinExistence type="predicted"/>
<accession>A0A1C3N371</accession>
<dbReference type="AlphaFoldDB" id="A0A1C3N371"/>
<dbReference type="EMBL" id="LT598496">
    <property type="protein sequence ID" value="SBV27018.1"/>
    <property type="molecule type" value="Genomic_DNA"/>
</dbReference>